<dbReference type="AlphaFoldDB" id="A0A6N8L1R4"/>
<keyword evidence="1" id="KW-0732">Signal</keyword>
<dbReference type="SUPFAM" id="SSF52058">
    <property type="entry name" value="L domain-like"/>
    <property type="match status" value="1"/>
</dbReference>
<evidence type="ECO:0000256" key="1">
    <source>
        <dbReference type="SAM" id="SignalP"/>
    </source>
</evidence>
<feature type="chain" id="PRO_5027014719" evidence="1">
    <location>
        <begin position="18"/>
        <end position="497"/>
    </location>
</feature>
<comment type="caution">
    <text evidence="2">The sequence shown here is derived from an EMBL/GenBank/DDBJ whole genome shotgun (WGS) entry which is preliminary data.</text>
</comment>
<dbReference type="Gene3D" id="3.80.10.10">
    <property type="entry name" value="Ribonuclease Inhibitor"/>
    <property type="match status" value="1"/>
</dbReference>
<sequence>MKKTTAILVLTGLLAFAGCSKESLVSINEPLEIDENSRQYQEYLAERAINYIQLFRFDKLGNLITRIKDPAIKAQVQVLYSTYRLQAENQALFYVTPANDSLFFLPSANKEDSDIRINFEPSASDVDNQGNIINAEGTLQGFKNFPNVESLYGTNSLATGLKDLEKMPLLRSFTWTIDPAWMQQKHPNKILAPLKLAADFGNNPQLQQIDLEYIDLQNIKHPKHVLKEFNLKFGSFNSNENLDQLAANKVSIHGTAARPQMLIKAQQIDSLNIRNLEALDVSPSKLLSLHTQEVKRLILNQGLQKLNLNACLLSEPVAFPTSLTELVLDAYVLPGSDLSSHQRLQYLSLNAGGGLNKVNLDSWKFPANLNRLHLTGAFSGSFDFTGFAQLTNINLYQLNDVNGALHANIRLPASTRKLAISGQFTGIIDFSLLTQLETFSFNENMGDWGALELRLPDNLTEAQVLQMNYGGAILHVRSTTKLINAPEWLNKYIIRYP</sequence>
<evidence type="ECO:0000313" key="2">
    <source>
        <dbReference type="EMBL" id="MVZ62959.1"/>
    </source>
</evidence>
<dbReference type="Proteomes" id="UP000435036">
    <property type="component" value="Unassembled WGS sequence"/>
</dbReference>
<protein>
    <submittedName>
        <fullName evidence="2">Uncharacterized protein</fullName>
    </submittedName>
</protein>
<dbReference type="PROSITE" id="PS51257">
    <property type="entry name" value="PROKAR_LIPOPROTEIN"/>
    <property type="match status" value="1"/>
</dbReference>
<reference evidence="2 3" key="1">
    <citation type="submission" date="2019-12" db="EMBL/GenBank/DDBJ databases">
        <authorList>
            <person name="Dong K."/>
        </authorList>
    </citation>
    <scope>NUCLEOTIDE SEQUENCE [LARGE SCALE GENOMIC DNA]</scope>
    <source>
        <strain evidence="2 3">JCM 31225</strain>
    </source>
</reference>
<dbReference type="InterPro" id="IPR032675">
    <property type="entry name" value="LRR_dom_sf"/>
</dbReference>
<proteinExistence type="predicted"/>
<accession>A0A6N8L1R4</accession>
<dbReference type="RefSeq" id="WP_160369680.1">
    <property type="nucleotide sequence ID" value="NZ_WSQA01000009.1"/>
</dbReference>
<gene>
    <name evidence="2" type="ORF">GQF63_13065</name>
</gene>
<dbReference type="EMBL" id="WSQA01000009">
    <property type="protein sequence ID" value="MVZ62959.1"/>
    <property type="molecule type" value="Genomic_DNA"/>
</dbReference>
<organism evidence="2 3">
    <name type="scientific">Sphingobacterium humi</name>
    <dbReference type="NCBI Taxonomy" id="1796905"/>
    <lineage>
        <taxon>Bacteria</taxon>
        <taxon>Pseudomonadati</taxon>
        <taxon>Bacteroidota</taxon>
        <taxon>Sphingobacteriia</taxon>
        <taxon>Sphingobacteriales</taxon>
        <taxon>Sphingobacteriaceae</taxon>
        <taxon>Sphingobacterium</taxon>
    </lineage>
</organism>
<name>A0A6N8L1R4_9SPHI</name>
<dbReference type="OrthoDB" id="9827802at2"/>
<evidence type="ECO:0000313" key="3">
    <source>
        <dbReference type="Proteomes" id="UP000435036"/>
    </source>
</evidence>
<feature type="signal peptide" evidence="1">
    <location>
        <begin position="1"/>
        <end position="17"/>
    </location>
</feature>
<keyword evidence="3" id="KW-1185">Reference proteome</keyword>